<name>A0A7C2FXD1_9CREN</name>
<accession>A0A7C2FXD1</accession>
<organism evidence="1">
    <name type="scientific">Thermosphaera aggregans</name>
    <dbReference type="NCBI Taxonomy" id="54254"/>
    <lineage>
        <taxon>Archaea</taxon>
        <taxon>Thermoproteota</taxon>
        <taxon>Thermoprotei</taxon>
        <taxon>Desulfurococcales</taxon>
        <taxon>Desulfurococcaceae</taxon>
        <taxon>Thermosphaera</taxon>
    </lineage>
</organism>
<protein>
    <submittedName>
        <fullName evidence="1">CRISPR-associated protein Cas5</fullName>
    </submittedName>
</protein>
<gene>
    <name evidence="1" type="ORF">ENP55_02020</name>
</gene>
<dbReference type="InterPro" id="IPR053725">
    <property type="entry name" value="CRISPR_Cas5_sf"/>
</dbReference>
<reference evidence="1" key="1">
    <citation type="journal article" date="2020" name="mSystems">
        <title>Genome- and Community-Level Interaction Insights into Carbon Utilization and Element Cycling Functions of Hydrothermarchaeota in Hydrothermal Sediment.</title>
        <authorList>
            <person name="Zhou Z."/>
            <person name="Liu Y."/>
            <person name="Xu W."/>
            <person name="Pan J."/>
            <person name="Luo Z.H."/>
            <person name="Li M."/>
        </authorList>
    </citation>
    <scope>NUCLEOTIDE SEQUENCE [LARGE SCALE GENOMIC DNA]</scope>
    <source>
        <strain evidence="1">SpSt-23</strain>
    </source>
</reference>
<sequence>MNQNIRVFYTSTTLSWGFTVRYKEVSAAQPSYILPPPTTIVGAFSYPLARILGLVDKLPENKAYKNGYLVSKTMKTFLESTIAASAGVVGEGGLVMHQEPSKIHASIYKGGEEANRIRAEPFTKKFYGESLPKIFPVQAVGATYAPGVKLYMTWVLDVDKLLKNLRENGVQVGEEDLDSAARIAVHGVTRIGSKEGIVAVDPDLTGYERNPEIVNPGGKIRTIQYVPSECVDPEEMIPQITLPYLDYSPRLFYIPSESASNILLKPYSVPIGKWLRVKHPCKAYAPREFKQEFTSVGI</sequence>
<evidence type="ECO:0000313" key="1">
    <source>
        <dbReference type="EMBL" id="HEF87084.1"/>
    </source>
</evidence>
<proteinExistence type="predicted"/>
<dbReference type="AlphaFoldDB" id="A0A7C2FXD1"/>
<dbReference type="Gene3D" id="3.30.70.3120">
    <property type="match status" value="1"/>
</dbReference>
<dbReference type="EMBL" id="DSJT01000006">
    <property type="protein sequence ID" value="HEF87084.1"/>
    <property type="molecule type" value="Genomic_DNA"/>
</dbReference>
<comment type="caution">
    <text evidence="1">The sequence shown here is derived from an EMBL/GenBank/DDBJ whole genome shotgun (WGS) entry which is preliminary data.</text>
</comment>